<evidence type="ECO:0000313" key="2">
    <source>
        <dbReference type="Proteomes" id="UP001597163"/>
    </source>
</evidence>
<organism evidence="1 2">
    <name type="scientific">Hwangdonia seohaensis</name>
    <dbReference type="NCBI Taxonomy" id="1240727"/>
    <lineage>
        <taxon>Bacteria</taxon>
        <taxon>Pseudomonadati</taxon>
        <taxon>Bacteroidota</taxon>
        <taxon>Flavobacteriia</taxon>
        <taxon>Flavobacteriales</taxon>
        <taxon>Flavobacteriaceae</taxon>
        <taxon>Hwangdonia</taxon>
    </lineage>
</organism>
<sequence length="126" mass="13851">MTKSDQKKIQPLIYSCSGCSNVAQLANDIALKANADGIAEMSCIAGIGGKVKPLVKKAQSNRPIIAIDGCVLQCAKHCLKGINVEPTEHVILTDYDFKKKNDSKLQLEQEMETYHLIAEKIKNIEH</sequence>
<accession>A0ABW3RDM1</accession>
<gene>
    <name evidence="1" type="ORF">ACFQ2E_11050</name>
</gene>
<dbReference type="InterPro" id="IPR014958">
    <property type="entry name" value="DGC"/>
</dbReference>
<name>A0ABW3RDM1_9FLAO</name>
<dbReference type="Proteomes" id="UP001597163">
    <property type="component" value="Unassembled WGS sequence"/>
</dbReference>
<keyword evidence="2" id="KW-1185">Reference proteome</keyword>
<proteinExistence type="predicted"/>
<dbReference type="RefSeq" id="WP_311939917.1">
    <property type="nucleotide sequence ID" value="NZ_JAVSCK010000003.1"/>
</dbReference>
<reference evidence="2" key="1">
    <citation type="journal article" date="2019" name="Int. J. Syst. Evol. Microbiol.">
        <title>The Global Catalogue of Microorganisms (GCM) 10K type strain sequencing project: providing services to taxonomists for standard genome sequencing and annotation.</title>
        <authorList>
            <consortium name="The Broad Institute Genomics Platform"/>
            <consortium name="The Broad Institute Genome Sequencing Center for Infectious Disease"/>
            <person name="Wu L."/>
            <person name="Ma J."/>
        </authorList>
    </citation>
    <scope>NUCLEOTIDE SEQUENCE [LARGE SCALE GENOMIC DNA]</scope>
    <source>
        <strain evidence="2">CCUG 63246</strain>
    </source>
</reference>
<protein>
    <submittedName>
        <fullName evidence="1">Zinc-binding protein</fullName>
    </submittedName>
</protein>
<dbReference type="EMBL" id="JBHTLJ010000003">
    <property type="protein sequence ID" value="MFD1162958.1"/>
    <property type="molecule type" value="Genomic_DNA"/>
</dbReference>
<comment type="caution">
    <text evidence="1">The sequence shown here is derived from an EMBL/GenBank/DDBJ whole genome shotgun (WGS) entry which is preliminary data.</text>
</comment>
<evidence type="ECO:0000313" key="1">
    <source>
        <dbReference type="EMBL" id="MFD1162958.1"/>
    </source>
</evidence>
<dbReference type="PIRSF" id="PIRSF037181">
    <property type="entry name" value="DGC"/>
    <property type="match status" value="1"/>
</dbReference>
<dbReference type="Pfam" id="PF08859">
    <property type="entry name" value="DGC"/>
    <property type="match status" value="1"/>
</dbReference>